<accession>A0ACD5WC08</accession>
<dbReference type="Proteomes" id="UP001732700">
    <property type="component" value="Chromosome 4A"/>
</dbReference>
<sequence>MARRGLAAGAGAVSRVRFAPSSNNLIVSSWDSGLRLYDVEASTTRLEANSEAALLDCCFKDEFGAFAGASDGSIMRYDLHSGAQDTVGLHDDVVVCTEFSQTTGQLVTSSLDKKLFFWDTNTRSVNPNSTLMLDSVVASLSVCGMYIVVAVERDVYWYDMRNLTGPIKAKDSPLKHHIRCLHASEQWTGYAAGSMDGTVALKYFDHEVDNDMGYTFRCHPRSRDGTSSLVPINSIAIHPFKETFVTGDNEGYAIIWDALSKKKLLEFPSYSGSVVSMAYNHSGQLLAVASNCTHQGADRVMEVEGHQIYIETMRSPTTMRKVSPLEPNNKSI</sequence>
<dbReference type="EnsemblPlants" id="AVESA.00010b.r2.4AG0608190.1">
    <property type="protein sequence ID" value="AVESA.00010b.r2.4AG0608190.1.CDS"/>
    <property type="gene ID" value="AVESA.00010b.r2.4AG0608190"/>
</dbReference>
<evidence type="ECO:0000313" key="1">
    <source>
        <dbReference type="EnsemblPlants" id="AVESA.00010b.r2.4AG0608190.1.CDS"/>
    </source>
</evidence>
<proteinExistence type="predicted"/>
<keyword evidence="2" id="KW-1185">Reference proteome</keyword>
<evidence type="ECO:0000313" key="2">
    <source>
        <dbReference type="Proteomes" id="UP001732700"/>
    </source>
</evidence>
<name>A0ACD5WC08_AVESA</name>
<organism evidence="1 2">
    <name type="scientific">Avena sativa</name>
    <name type="common">Oat</name>
    <dbReference type="NCBI Taxonomy" id="4498"/>
    <lineage>
        <taxon>Eukaryota</taxon>
        <taxon>Viridiplantae</taxon>
        <taxon>Streptophyta</taxon>
        <taxon>Embryophyta</taxon>
        <taxon>Tracheophyta</taxon>
        <taxon>Spermatophyta</taxon>
        <taxon>Magnoliopsida</taxon>
        <taxon>Liliopsida</taxon>
        <taxon>Poales</taxon>
        <taxon>Poaceae</taxon>
        <taxon>BOP clade</taxon>
        <taxon>Pooideae</taxon>
        <taxon>Poodae</taxon>
        <taxon>Poeae</taxon>
        <taxon>Poeae Chloroplast Group 1 (Aveneae type)</taxon>
        <taxon>Aveninae</taxon>
        <taxon>Avena</taxon>
    </lineage>
</organism>
<reference evidence="1" key="2">
    <citation type="submission" date="2025-09" db="UniProtKB">
        <authorList>
            <consortium name="EnsemblPlants"/>
        </authorList>
    </citation>
    <scope>IDENTIFICATION</scope>
</reference>
<reference evidence="1" key="1">
    <citation type="submission" date="2021-05" db="EMBL/GenBank/DDBJ databases">
        <authorList>
            <person name="Scholz U."/>
            <person name="Mascher M."/>
            <person name="Fiebig A."/>
        </authorList>
    </citation>
    <scope>NUCLEOTIDE SEQUENCE [LARGE SCALE GENOMIC DNA]</scope>
</reference>
<protein>
    <submittedName>
        <fullName evidence="1">Uncharacterized protein</fullName>
    </submittedName>
</protein>